<evidence type="ECO:0000256" key="7">
    <source>
        <dbReference type="ARBA" id="ARBA00022840"/>
    </source>
</evidence>
<dbReference type="Proteomes" id="UP000053467">
    <property type="component" value="Unassembled WGS sequence"/>
</dbReference>
<dbReference type="InterPro" id="IPR011604">
    <property type="entry name" value="PDDEXK-like_dom_sf"/>
</dbReference>
<organism evidence="16 17">
    <name type="scientific">candidate division TA06 bacterium 34_109</name>
    <dbReference type="NCBI Taxonomy" id="1635277"/>
    <lineage>
        <taxon>Bacteria</taxon>
        <taxon>Bacteria division TA06</taxon>
    </lineage>
</organism>
<dbReference type="PROSITE" id="PS51198">
    <property type="entry name" value="UVRD_HELICASE_ATP_BIND"/>
    <property type="match status" value="1"/>
</dbReference>
<keyword evidence="10" id="KW-0413">Isomerase</keyword>
<reference evidence="17" key="1">
    <citation type="journal article" date="2015" name="MBio">
        <title>Genome-Resolved Metagenomic Analysis Reveals Roles for Candidate Phyla and Other Microbial Community Members in Biogeochemical Transformations in Oil Reservoirs.</title>
        <authorList>
            <person name="Hu P."/>
            <person name="Tom L."/>
            <person name="Singh A."/>
            <person name="Thomas B.C."/>
            <person name="Baker B.J."/>
            <person name="Piceno Y.M."/>
            <person name="Andersen G.L."/>
            <person name="Banfield J.F."/>
        </authorList>
    </citation>
    <scope>NUCLEOTIDE SEQUENCE [LARGE SCALE GENOMIC DNA]</scope>
</reference>
<dbReference type="InterPro" id="IPR014016">
    <property type="entry name" value="UvrD-like_ATP-bd"/>
</dbReference>
<evidence type="ECO:0000256" key="14">
    <source>
        <dbReference type="PROSITE-ProRule" id="PRU00560"/>
    </source>
</evidence>
<dbReference type="GO" id="GO:0000725">
    <property type="term" value="P:recombinational repair"/>
    <property type="evidence" value="ECO:0007669"/>
    <property type="project" value="TreeGrafter"/>
</dbReference>
<evidence type="ECO:0000256" key="5">
    <source>
        <dbReference type="ARBA" id="ARBA00022806"/>
    </source>
</evidence>
<evidence type="ECO:0000256" key="4">
    <source>
        <dbReference type="ARBA" id="ARBA00022801"/>
    </source>
</evidence>
<keyword evidence="8" id="KW-0238">DNA-binding</keyword>
<accession>A0A101I1P8</accession>
<evidence type="ECO:0000256" key="12">
    <source>
        <dbReference type="ARBA" id="ARBA00034808"/>
    </source>
</evidence>
<keyword evidence="4 14" id="KW-0378">Hydrolase</keyword>
<sequence>MWENKNYTLFKASAGSGKTYTIAKEFIEFVLNNPEEIKNILAVTFTNKAAYEMKERILEFLKGLAGFDELVSQKRKDSIENFRNEIKKDLNLKEDEIEKRSKKCLELILYSKYGRGYSDFSVMTIDSFTNKLVKVFSEELEISPSYDIGFNIKNIIKKSIDLLISKVSENGEDGKYLKEILLEYLIYRNEEGKSLNIEREIFDTVNSIRDKEKNFNKSIEIKKFDFNEIRKILRSLKDFKKDFIDRCRKIYEIKVDCNFFKNQSKSLVGQIKSFVERVQIGDDDLFYLISKKTFKDFYSDNDFNINKIIKENSQIERVTLQELEGKLKEFHTFLKEKLEDFIYDRIYVKNIYSNILYEKIDEIIKEYQKSNDIVFIDELNIKIKELFKNGDVPFIYFRIGEKFKKFLIDEFQDTSTVQWENLKPLIENGISENYECVLVGDDKQAIYRFRGGSTKIIKNFENESYTQTKNLKDNFRSEENIVSFNNLFFSDIDREIGGEHVYKKKNVEQNSKKKGDGYVEINFIEHSLEEEILNKGKLINIIEDCLKRGYKQSSISILVRRKEEGSKIAEILSGIELNSQKIKILSAETLLIKNNPYVFFIVSLLKFSIYNSLEDFSNILYLWKDMDVEKSKFKEAEEKFLYQIKNVRNKRYDYDDILKRLWGEEIFKEYNEKIKRSLNFLTPYEIISKILEIIINRLVKDYSDSVPHILKLLDESYSFGKDGGLVDFLDYYDEYRDELVISSPLEIDAITISTIHKSKGLEYDVVIVPFANWDGFRKLHNSYFIEELKKNTIALKYGDIKRELENYFEGSKFLEEKNDENRNIFYDDLNLLYVSLTRAKSELYVFTEKMKLSKDNKKSKEKIDVKNLINKKVQNIEVLKKEEGKLFLGNKVKRNYKESVEKIDNLKRINICSHEKDIFLDRSLQKIINVEREYENVKRGEILHKILSFIYTKNDVDRALDLGLSEGFFCIDEKNEYRKLLEGVVNDKTLSKFFKDDLKIYNEKDIVFEGKIFRPDRIVFDGKDCYIVDYKTGIEDKKHIEQVKRYMDFFKKKNFSVKGYLFYTDSMKVVEVKDEVS</sequence>
<protein>
    <recommendedName>
        <fullName evidence="12">DNA 3'-5' helicase</fullName>
        <ecNumber evidence="12">5.6.2.4</ecNumber>
    </recommendedName>
</protein>
<dbReference type="GO" id="GO:0004527">
    <property type="term" value="F:exonuclease activity"/>
    <property type="evidence" value="ECO:0007669"/>
    <property type="project" value="UniProtKB-KW"/>
</dbReference>
<evidence type="ECO:0000256" key="3">
    <source>
        <dbReference type="ARBA" id="ARBA00022763"/>
    </source>
</evidence>
<comment type="catalytic activity">
    <reaction evidence="11">
        <text>Couples ATP hydrolysis with the unwinding of duplex DNA by translocating in the 3'-5' direction.</text>
        <dbReference type="EC" id="5.6.2.4"/>
    </reaction>
</comment>
<keyword evidence="7 14" id="KW-0067">ATP-binding</keyword>
<evidence type="ECO:0000256" key="11">
    <source>
        <dbReference type="ARBA" id="ARBA00034617"/>
    </source>
</evidence>
<keyword evidence="9" id="KW-0234">DNA repair</keyword>
<evidence type="ECO:0000256" key="1">
    <source>
        <dbReference type="ARBA" id="ARBA00022722"/>
    </source>
</evidence>
<dbReference type="GO" id="GO:0003677">
    <property type="term" value="F:DNA binding"/>
    <property type="evidence" value="ECO:0007669"/>
    <property type="project" value="UniProtKB-KW"/>
</dbReference>
<evidence type="ECO:0000256" key="8">
    <source>
        <dbReference type="ARBA" id="ARBA00023125"/>
    </source>
</evidence>
<keyword evidence="2 14" id="KW-0547">Nucleotide-binding</keyword>
<keyword evidence="6" id="KW-0269">Exonuclease</keyword>
<dbReference type="GO" id="GO:0005524">
    <property type="term" value="F:ATP binding"/>
    <property type="evidence" value="ECO:0007669"/>
    <property type="project" value="UniProtKB-UniRule"/>
</dbReference>
<keyword evidence="1" id="KW-0540">Nuclease</keyword>
<keyword evidence="3" id="KW-0227">DNA damage</keyword>
<dbReference type="InterPro" id="IPR014017">
    <property type="entry name" value="DNA_helicase_UvrD-like_C"/>
</dbReference>
<dbReference type="AlphaFoldDB" id="A0A101I1P8"/>
<dbReference type="Gene3D" id="3.40.50.300">
    <property type="entry name" value="P-loop containing nucleotide triphosphate hydrolases"/>
    <property type="match status" value="4"/>
</dbReference>
<dbReference type="PATRIC" id="fig|1635277.3.peg.514"/>
<dbReference type="Pfam" id="PF13361">
    <property type="entry name" value="UvrD_C"/>
    <property type="match status" value="2"/>
</dbReference>
<evidence type="ECO:0000256" key="9">
    <source>
        <dbReference type="ARBA" id="ARBA00023204"/>
    </source>
</evidence>
<dbReference type="PANTHER" id="PTHR11070">
    <property type="entry name" value="UVRD / RECB / PCRA DNA HELICASE FAMILY MEMBER"/>
    <property type="match status" value="1"/>
</dbReference>
<dbReference type="GO" id="GO:0005829">
    <property type="term" value="C:cytosol"/>
    <property type="evidence" value="ECO:0007669"/>
    <property type="project" value="TreeGrafter"/>
</dbReference>
<evidence type="ECO:0000313" key="16">
    <source>
        <dbReference type="EMBL" id="KUK86608.1"/>
    </source>
</evidence>
<evidence type="ECO:0000256" key="2">
    <source>
        <dbReference type="ARBA" id="ARBA00022741"/>
    </source>
</evidence>
<gene>
    <name evidence="16" type="ORF">XE03_1397</name>
</gene>
<dbReference type="EMBL" id="LGGX01000015">
    <property type="protein sequence ID" value="KUK86608.1"/>
    <property type="molecule type" value="Genomic_DNA"/>
</dbReference>
<keyword evidence="5 14" id="KW-0347">Helicase</keyword>
<evidence type="ECO:0000256" key="10">
    <source>
        <dbReference type="ARBA" id="ARBA00023235"/>
    </source>
</evidence>
<dbReference type="SUPFAM" id="SSF52540">
    <property type="entry name" value="P-loop containing nucleoside triphosphate hydrolases"/>
    <property type="match status" value="1"/>
</dbReference>
<evidence type="ECO:0000259" key="15">
    <source>
        <dbReference type="PROSITE" id="PS51198"/>
    </source>
</evidence>
<evidence type="ECO:0000256" key="13">
    <source>
        <dbReference type="ARBA" id="ARBA00048988"/>
    </source>
</evidence>
<dbReference type="GO" id="GO:0043138">
    <property type="term" value="F:3'-5' DNA helicase activity"/>
    <property type="evidence" value="ECO:0007669"/>
    <property type="project" value="UniProtKB-EC"/>
</dbReference>
<comment type="caution">
    <text evidence="16">The sequence shown here is derived from an EMBL/GenBank/DDBJ whole genome shotgun (WGS) entry which is preliminary data.</text>
</comment>
<dbReference type="InterPro" id="IPR000212">
    <property type="entry name" value="DNA_helicase_UvrD/REP"/>
</dbReference>
<dbReference type="InterPro" id="IPR027417">
    <property type="entry name" value="P-loop_NTPase"/>
</dbReference>
<dbReference type="Pfam" id="PF00580">
    <property type="entry name" value="UvrD-helicase"/>
    <property type="match status" value="1"/>
</dbReference>
<evidence type="ECO:0000256" key="6">
    <source>
        <dbReference type="ARBA" id="ARBA00022839"/>
    </source>
</evidence>
<dbReference type="EC" id="5.6.2.4" evidence="12"/>
<feature type="binding site" evidence="14">
    <location>
        <begin position="12"/>
        <end position="19"/>
    </location>
    <ligand>
        <name>ATP</name>
        <dbReference type="ChEBI" id="CHEBI:30616"/>
    </ligand>
</feature>
<dbReference type="Gene3D" id="3.90.320.10">
    <property type="match status" value="1"/>
</dbReference>
<dbReference type="PANTHER" id="PTHR11070:SF67">
    <property type="entry name" value="DNA 3'-5' HELICASE"/>
    <property type="match status" value="1"/>
</dbReference>
<feature type="domain" description="UvrD-like helicase ATP-binding" evidence="15">
    <location>
        <begin position="1"/>
        <end position="478"/>
    </location>
</feature>
<name>A0A101I1P8_UNCT6</name>
<proteinExistence type="predicted"/>
<evidence type="ECO:0000313" key="17">
    <source>
        <dbReference type="Proteomes" id="UP000053467"/>
    </source>
</evidence>
<comment type="catalytic activity">
    <reaction evidence="13">
        <text>ATP + H2O = ADP + phosphate + H(+)</text>
        <dbReference type="Rhea" id="RHEA:13065"/>
        <dbReference type="ChEBI" id="CHEBI:15377"/>
        <dbReference type="ChEBI" id="CHEBI:15378"/>
        <dbReference type="ChEBI" id="CHEBI:30616"/>
        <dbReference type="ChEBI" id="CHEBI:43474"/>
        <dbReference type="ChEBI" id="CHEBI:456216"/>
        <dbReference type="EC" id="5.6.2.4"/>
    </reaction>
</comment>